<feature type="signal peptide" evidence="1">
    <location>
        <begin position="1"/>
        <end position="16"/>
    </location>
</feature>
<organism evidence="2">
    <name type="scientific">Amblyomma cajennense</name>
    <name type="common">Cayenne tick</name>
    <name type="synonym">Acarus cajennensis</name>
    <dbReference type="NCBI Taxonomy" id="34607"/>
    <lineage>
        <taxon>Eukaryota</taxon>
        <taxon>Metazoa</taxon>
        <taxon>Ecdysozoa</taxon>
        <taxon>Arthropoda</taxon>
        <taxon>Chelicerata</taxon>
        <taxon>Arachnida</taxon>
        <taxon>Acari</taxon>
        <taxon>Parasitiformes</taxon>
        <taxon>Ixodida</taxon>
        <taxon>Ixodoidea</taxon>
        <taxon>Ixodidae</taxon>
        <taxon>Amblyomminae</taxon>
        <taxon>Amblyomma</taxon>
    </lineage>
</organism>
<sequence>MLLLLLTFHCFRVTDGFHKVVEELKEVLILLTHSTQLGTKLKLHLEHVWYHTLLKTDIATLRCSQIFVALYYVTLGSQNVIRTL</sequence>
<keyword evidence="1" id="KW-0732">Signal</keyword>
<evidence type="ECO:0000313" key="2">
    <source>
        <dbReference type="EMBL" id="JAC18808.1"/>
    </source>
</evidence>
<dbReference type="AlphaFoldDB" id="A0A023FD59"/>
<dbReference type="EMBL" id="GBBK01005674">
    <property type="protein sequence ID" value="JAC18808.1"/>
    <property type="molecule type" value="mRNA"/>
</dbReference>
<proteinExistence type="evidence at transcript level"/>
<evidence type="ECO:0000256" key="1">
    <source>
        <dbReference type="SAM" id="SignalP"/>
    </source>
</evidence>
<reference evidence="2" key="1">
    <citation type="submission" date="2014-03" db="EMBL/GenBank/DDBJ databases">
        <title>The sialotranscriptome of Amblyomma triste, Amblyomma parvum and Amblyomma cajennense ticks, uncovered by 454-based RNA-seq.</title>
        <authorList>
            <person name="Garcia G.R."/>
            <person name="Gardinassi L.G."/>
            <person name="Ribeiro J.M."/>
            <person name="Anatriello E."/>
            <person name="Ferreira B.R."/>
            <person name="Moreira H.N."/>
            <person name="Mafra C."/>
            <person name="Olegario M.M."/>
            <person name="Szabo P.J."/>
            <person name="Miranda-Santos I.K."/>
            <person name="Maruyama S.R."/>
        </authorList>
    </citation>
    <scope>NUCLEOTIDE SEQUENCE</scope>
    <source>
        <strain evidence="2">Uberlandia</strain>
        <tissue evidence="2">Salivary glands</tissue>
    </source>
</reference>
<feature type="chain" id="PRO_5001515293" evidence="1">
    <location>
        <begin position="17"/>
        <end position="84"/>
    </location>
</feature>
<name>A0A023FD59_AMBCJ</name>
<protein>
    <submittedName>
        <fullName evidence="2">Putative secreted protein</fullName>
    </submittedName>
</protein>
<accession>A0A023FD59</accession>